<proteinExistence type="predicted"/>
<reference evidence="2 3" key="1">
    <citation type="journal article" date="2018" name="Front. Plant Sci.">
        <title>Red Clover (Trifolium pratense) and Zigzag Clover (T. medium) - A Picture of Genomic Similarities and Differences.</title>
        <authorList>
            <person name="Dluhosova J."/>
            <person name="Istvanek J."/>
            <person name="Nedelnik J."/>
            <person name="Repkova J."/>
        </authorList>
    </citation>
    <scope>NUCLEOTIDE SEQUENCE [LARGE SCALE GENOMIC DNA]</scope>
    <source>
        <strain evidence="3">cv. 10/8</strain>
        <tissue evidence="2">Leaf</tissue>
    </source>
</reference>
<feature type="non-terminal residue" evidence="2">
    <location>
        <position position="72"/>
    </location>
</feature>
<accession>A0A392QUY5</accession>
<sequence length="72" mass="7969">MASHDSWKGRMVAYWLQLPEASHVDLVFHVSLLKMAVGNYQVLQELGQDLEGDNTMSQEPETVQAAPTALKG</sequence>
<organism evidence="2 3">
    <name type="scientific">Trifolium medium</name>
    <dbReference type="NCBI Taxonomy" id="97028"/>
    <lineage>
        <taxon>Eukaryota</taxon>
        <taxon>Viridiplantae</taxon>
        <taxon>Streptophyta</taxon>
        <taxon>Embryophyta</taxon>
        <taxon>Tracheophyta</taxon>
        <taxon>Spermatophyta</taxon>
        <taxon>Magnoliopsida</taxon>
        <taxon>eudicotyledons</taxon>
        <taxon>Gunneridae</taxon>
        <taxon>Pentapetalae</taxon>
        <taxon>rosids</taxon>
        <taxon>fabids</taxon>
        <taxon>Fabales</taxon>
        <taxon>Fabaceae</taxon>
        <taxon>Papilionoideae</taxon>
        <taxon>50 kb inversion clade</taxon>
        <taxon>NPAAA clade</taxon>
        <taxon>Hologalegina</taxon>
        <taxon>IRL clade</taxon>
        <taxon>Trifolieae</taxon>
        <taxon>Trifolium</taxon>
    </lineage>
</organism>
<dbReference type="Proteomes" id="UP000265520">
    <property type="component" value="Unassembled WGS sequence"/>
</dbReference>
<evidence type="ECO:0000256" key="1">
    <source>
        <dbReference type="SAM" id="MobiDB-lite"/>
    </source>
</evidence>
<keyword evidence="3" id="KW-1185">Reference proteome</keyword>
<name>A0A392QUY5_9FABA</name>
<comment type="caution">
    <text evidence="2">The sequence shown here is derived from an EMBL/GenBank/DDBJ whole genome shotgun (WGS) entry which is preliminary data.</text>
</comment>
<protein>
    <submittedName>
        <fullName evidence="2">Uncharacterized protein</fullName>
    </submittedName>
</protein>
<evidence type="ECO:0000313" key="3">
    <source>
        <dbReference type="Proteomes" id="UP000265520"/>
    </source>
</evidence>
<feature type="region of interest" description="Disordered" evidence="1">
    <location>
        <begin position="51"/>
        <end position="72"/>
    </location>
</feature>
<dbReference type="EMBL" id="LXQA010160614">
    <property type="protein sequence ID" value="MCI27644.1"/>
    <property type="molecule type" value="Genomic_DNA"/>
</dbReference>
<evidence type="ECO:0000313" key="2">
    <source>
        <dbReference type="EMBL" id="MCI27644.1"/>
    </source>
</evidence>
<dbReference type="AlphaFoldDB" id="A0A392QUY5"/>